<dbReference type="InterPro" id="IPR024232">
    <property type="entry name" value="SpoIIIAH"/>
</dbReference>
<dbReference type="InterPro" id="IPR038503">
    <property type="entry name" value="SpoIIIAH_sf"/>
</dbReference>
<dbReference type="EMBL" id="CP034413">
    <property type="protein sequence ID" value="QCI60847.1"/>
    <property type="molecule type" value="Genomic_DNA"/>
</dbReference>
<protein>
    <submittedName>
        <fullName evidence="1">SpoIIIAH-like family protein</fullName>
    </submittedName>
</protein>
<dbReference type="Gene3D" id="1.10.287.4300">
    <property type="entry name" value="Stage III sporulation protein AH-like"/>
    <property type="match status" value="1"/>
</dbReference>
<dbReference type="RefSeq" id="WP_136891732.1">
    <property type="nucleotide sequence ID" value="NZ_CAUWCU010000022.1"/>
</dbReference>
<dbReference type="GeneID" id="89521038"/>
<gene>
    <name evidence="1" type="ORF">EIO64_17895</name>
</gene>
<name>A0A4D7B386_9FIRM</name>
<dbReference type="KEGG" id="obj:EIO64_17895"/>
<dbReference type="AlphaFoldDB" id="A0A4D7B386"/>
<proteinExistence type="predicted"/>
<evidence type="ECO:0000313" key="2">
    <source>
        <dbReference type="Proteomes" id="UP000298642"/>
    </source>
</evidence>
<accession>A0A4D7B386</accession>
<organism evidence="1 2">
    <name type="scientific">Dysosmobacter welbionis</name>
    <dbReference type="NCBI Taxonomy" id="2093857"/>
    <lineage>
        <taxon>Bacteria</taxon>
        <taxon>Bacillati</taxon>
        <taxon>Bacillota</taxon>
        <taxon>Clostridia</taxon>
        <taxon>Eubacteriales</taxon>
        <taxon>Oscillospiraceae</taxon>
        <taxon>Dysosmobacter</taxon>
    </lineage>
</organism>
<reference evidence="2" key="1">
    <citation type="submission" date="2018-12" db="EMBL/GenBank/DDBJ databases">
        <title>Dusodibacter welbiota gen. nov., sp. nov., isolated from human faeces and emended description of the Oscillibacter genus.</title>
        <authorList>
            <person name="Le Roy T."/>
            <person name="Van der Smissen P."/>
            <person name="Delzenne N."/>
            <person name="Muccioli G."/>
            <person name="Collet J.F."/>
            <person name="Cani P.D."/>
        </authorList>
    </citation>
    <scope>NUCLEOTIDE SEQUENCE [LARGE SCALE GENOMIC DNA]</scope>
    <source>
        <strain evidence="2">J115</strain>
    </source>
</reference>
<sequence>MSARWKRNTVVATMVLLVCAAVALNWKYTGEQAADAVEETGTKILGEATLVSGQEDGGEAGTDEEAVYTGGDYFASARLTRQQARDNAISLLQEAADQSGADAAVANEASEGIQVLAGYTMKEAQIENLVTAKGYTDCVAFMGEDSISVVVDTGTGELTAEDVAKITDIAMTETGYPASGIKIMASN</sequence>
<dbReference type="Proteomes" id="UP000298642">
    <property type="component" value="Chromosome"/>
</dbReference>
<dbReference type="Pfam" id="PF12685">
    <property type="entry name" value="SpoIIIAH"/>
    <property type="match status" value="1"/>
</dbReference>
<evidence type="ECO:0000313" key="1">
    <source>
        <dbReference type="EMBL" id="QCI60847.1"/>
    </source>
</evidence>
<keyword evidence="2" id="KW-1185">Reference proteome</keyword>